<keyword evidence="1" id="KW-0732">Signal</keyword>
<dbReference type="Gene3D" id="3.40.50.880">
    <property type="match status" value="1"/>
</dbReference>
<feature type="signal peptide" evidence="1">
    <location>
        <begin position="1"/>
        <end position="28"/>
    </location>
</feature>
<gene>
    <name evidence="2" type="ORF">HOP12_03335</name>
</gene>
<evidence type="ECO:0000313" key="3">
    <source>
        <dbReference type="Proteomes" id="UP000580839"/>
    </source>
</evidence>
<feature type="chain" id="PRO_5032535272" description="DUF4350 domain-containing protein" evidence="1">
    <location>
        <begin position="29"/>
        <end position="317"/>
    </location>
</feature>
<dbReference type="SUPFAM" id="SSF52317">
    <property type="entry name" value="Class I glutamine amidotransferase-like"/>
    <property type="match status" value="1"/>
</dbReference>
<evidence type="ECO:0008006" key="4">
    <source>
        <dbReference type="Google" id="ProtNLM"/>
    </source>
</evidence>
<protein>
    <recommendedName>
        <fullName evidence="4">DUF4350 domain-containing protein</fullName>
    </recommendedName>
</protein>
<dbReference type="EMBL" id="JABFRW010000032">
    <property type="protein sequence ID" value="NOT33183.1"/>
    <property type="molecule type" value="Genomic_DNA"/>
</dbReference>
<name>A0A849SHZ7_UNCEI</name>
<dbReference type="Proteomes" id="UP000580839">
    <property type="component" value="Unassembled WGS sequence"/>
</dbReference>
<evidence type="ECO:0000313" key="2">
    <source>
        <dbReference type="EMBL" id="NOT33183.1"/>
    </source>
</evidence>
<evidence type="ECO:0000256" key="1">
    <source>
        <dbReference type="SAM" id="SignalP"/>
    </source>
</evidence>
<reference evidence="2 3" key="1">
    <citation type="submission" date="2020-04" db="EMBL/GenBank/DDBJ databases">
        <title>Metagenomic profiling of ammonia- and methane-oxidizing microorganisms in a Dutch drinking water treatment plant.</title>
        <authorList>
            <person name="Poghosyan L."/>
            <person name="Leucker S."/>
        </authorList>
    </citation>
    <scope>NUCLEOTIDE SEQUENCE [LARGE SCALE GENOMIC DNA]</scope>
    <source>
        <strain evidence="2">S-RSF-IL-03</strain>
    </source>
</reference>
<proteinExistence type="predicted"/>
<comment type="caution">
    <text evidence="2">The sequence shown here is derived from an EMBL/GenBank/DDBJ whole genome shotgun (WGS) entry which is preliminary data.</text>
</comment>
<dbReference type="InterPro" id="IPR029062">
    <property type="entry name" value="Class_I_gatase-like"/>
</dbReference>
<sequence>MTSLLTRTGTVLALVLALLLAGSSPAAAQQIADTTFTPPIPTPDYAAGAGPVVLIDEGHHNFHTRTGRFTAFARLAARNGYAVGSHSTRFTLESLAPARVLVISNAIEARNESAWRLPVWSAFDSAEVRVVERWVRDGGSLLLIADHMPFGGAAELLAAAFGVYLSNGFAEDSSGESEFVVRRSSGRLAPHAITDGRNAAERVDSVKIFTGQAFRAPASAEPLLMMGERSVVRLPEEAWKFSAATPRVRADGLLLGAALRHGRGRVVVYGEAAMLTAQLAGPSRERVGMNAPEAAHHARLVLNTLRWLAAPVSGAPR</sequence>
<organism evidence="2 3">
    <name type="scientific">Eiseniibacteriota bacterium</name>
    <dbReference type="NCBI Taxonomy" id="2212470"/>
    <lineage>
        <taxon>Bacteria</taxon>
        <taxon>Candidatus Eiseniibacteriota</taxon>
    </lineage>
</organism>
<accession>A0A849SHZ7</accession>
<dbReference type="AlphaFoldDB" id="A0A849SHZ7"/>